<evidence type="ECO:0000256" key="4">
    <source>
        <dbReference type="ARBA" id="ARBA00022723"/>
    </source>
</evidence>
<evidence type="ECO:0000256" key="5">
    <source>
        <dbReference type="ARBA" id="ARBA00023052"/>
    </source>
</evidence>
<dbReference type="PROSITE" id="PS00187">
    <property type="entry name" value="TPP_ENZYMES"/>
    <property type="match status" value="1"/>
</dbReference>
<dbReference type="GO" id="GO:0005948">
    <property type="term" value="C:acetolactate synthase complex"/>
    <property type="evidence" value="ECO:0007669"/>
    <property type="project" value="TreeGrafter"/>
</dbReference>
<dbReference type="EMBL" id="VDFQ02000007">
    <property type="protein sequence ID" value="KAA1418227.1"/>
    <property type="molecule type" value="Genomic_DNA"/>
</dbReference>
<evidence type="ECO:0000256" key="6">
    <source>
        <dbReference type="RuleBase" id="RU362132"/>
    </source>
</evidence>
<dbReference type="InterPro" id="IPR012000">
    <property type="entry name" value="Thiamin_PyroP_enz_cen_dom"/>
</dbReference>
<dbReference type="Gene3D" id="3.40.50.970">
    <property type="match status" value="2"/>
</dbReference>
<dbReference type="Pfam" id="PF02775">
    <property type="entry name" value="TPP_enzyme_C"/>
    <property type="match status" value="1"/>
</dbReference>
<dbReference type="InterPro" id="IPR011766">
    <property type="entry name" value="TPP_enzyme_TPP-bd"/>
</dbReference>
<feature type="domain" description="Thiamine pyrophosphate enzyme TPP-binding" evidence="8">
    <location>
        <begin position="379"/>
        <end position="527"/>
    </location>
</feature>
<dbReference type="GO" id="GO:0009099">
    <property type="term" value="P:L-valine biosynthetic process"/>
    <property type="evidence" value="ECO:0007669"/>
    <property type="project" value="TreeGrafter"/>
</dbReference>
<dbReference type="CDD" id="cd07035">
    <property type="entry name" value="TPP_PYR_POX_like"/>
    <property type="match status" value="1"/>
</dbReference>
<dbReference type="Pfam" id="PF00205">
    <property type="entry name" value="TPP_enzyme_M"/>
    <property type="match status" value="1"/>
</dbReference>
<evidence type="ECO:0000313" key="10">
    <source>
        <dbReference type="EMBL" id="KAA1418227.1"/>
    </source>
</evidence>
<dbReference type="CDD" id="cd00568">
    <property type="entry name" value="TPP_enzymes"/>
    <property type="match status" value="1"/>
</dbReference>
<dbReference type="PANTHER" id="PTHR18968">
    <property type="entry name" value="THIAMINE PYROPHOSPHATE ENZYMES"/>
    <property type="match status" value="1"/>
</dbReference>
<evidence type="ECO:0000259" key="7">
    <source>
        <dbReference type="Pfam" id="PF00205"/>
    </source>
</evidence>
<dbReference type="SUPFAM" id="SSF52518">
    <property type="entry name" value="Thiamin diphosphate-binding fold (THDP-binding)"/>
    <property type="match status" value="2"/>
</dbReference>
<dbReference type="InterPro" id="IPR012001">
    <property type="entry name" value="Thiamin_PyroP_enz_TPP-bd_dom"/>
</dbReference>
<evidence type="ECO:0000313" key="11">
    <source>
        <dbReference type="Proteomes" id="UP000307768"/>
    </source>
</evidence>
<dbReference type="GO" id="GO:0009097">
    <property type="term" value="P:isoleucine biosynthetic process"/>
    <property type="evidence" value="ECO:0007669"/>
    <property type="project" value="TreeGrafter"/>
</dbReference>
<keyword evidence="5 6" id="KW-0786">Thiamine pyrophosphate</keyword>
<keyword evidence="4" id="KW-0479">Metal-binding</keyword>
<dbReference type="InterPro" id="IPR045229">
    <property type="entry name" value="TPP_enz"/>
</dbReference>
<proteinExistence type="inferred from homology"/>
<accession>A0A5Q6RJR6</accession>
<evidence type="ECO:0000256" key="3">
    <source>
        <dbReference type="ARBA" id="ARBA00007812"/>
    </source>
</evidence>
<feature type="domain" description="Thiamine pyrophosphate enzyme N-terminal TPP-binding" evidence="9">
    <location>
        <begin position="3"/>
        <end position="110"/>
    </location>
</feature>
<dbReference type="PANTHER" id="PTHR18968:SF166">
    <property type="entry name" value="2-HYDROXYACYL-COA LYASE 2"/>
    <property type="match status" value="1"/>
</dbReference>
<organism evidence="10 11">
    <name type="scientific">Mumia zhuanghuii</name>
    <dbReference type="NCBI Taxonomy" id="2585211"/>
    <lineage>
        <taxon>Bacteria</taxon>
        <taxon>Bacillati</taxon>
        <taxon>Actinomycetota</taxon>
        <taxon>Actinomycetes</taxon>
        <taxon>Propionibacteriales</taxon>
        <taxon>Nocardioidaceae</taxon>
        <taxon>Mumia</taxon>
    </lineage>
</organism>
<dbReference type="SUPFAM" id="SSF52467">
    <property type="entry name" value="DHS-like NAD/FAD-binding domain"/>
    <property type="match status" value="1"/>
</dbReference>
<protein>
    <submittedName>
        <fullName evidence="10">Thiamine pyrophosphate-binding protein</fullName>
    </submittedName>
</protein>
<comment type="caution">
    <text evidence="10">The sequence shown here is derived from an EMBL/GenBank/DDBJ whole genome shotgun (WGS) entry which is preliminary data.</text>
</comment>
<dbReference type="GO" id="GO:0030976">
    <property type="term" value="F:thiamine pyrophosphate binding"/>
    <property type="evidence" value="ECO:0007669"/>
    <property type="project" value="InterPro"/>
</dbReference>
<evidence type="ECO:0000259" key="8">
    <source>
        <dbReference type="Pfam" id="PF02775"/>
    </source>
</evidence>
<name>A0A5Q6RJR6_9ACTN</name>
<dbReference type="Proteomes" id="UP000307768">
    <property type="component" value="Unassembled WGS sequence"/>
</dbReference>
<dbReference type="InterPro" id="IPR029035">
    <property type="entry name" value="DHS-like_NAD/FAD-binding_dom"/>
</dbReference>
<evidence type="ECO:0000256" key="1">
    <source>
        <dbReference type="ARBA" id="ARBA00001946"/>
    </source>
</evidence>
<dbReference type="RefSeq" id="WP_149771516.1">
    <property type="nucleotide sequence ID" value="NZ_VDFQ02000007.1"/>
</dbReference>
<dbReference type="Pfam" id="PF02776">
    <property type="entry name" value="TPP_enzyme_N"/>
    <property type="match status" value="1"/>
</dbReference>
<reference evidence="10 11" key="1">
    <citation type="submission" date="2019-09" db="EMBL/GenBank/DDBJ databases">
        <title>Mumia zhuanghuii sp. nov. isolated from the intestinal contents of plateau pika (Ochotona curzoniae) in the Qinghai-Tibet plateau of China.</title>
        <authorList>
            <person name="Tian Z."/>
        </authorList>
    </citation>
    <scope>NUCLEOTIDE SEQUENCE [LARGE SCALE GENOMIC DNA]</scope>
    <source>
        <strain evidence="11">350</strain>
    </source>
</reference>
<dbReference type="InterPro" id="IPR000399">
    <property type="entry name" value="TPP-bd_CS"/>
</dbReference>
<evidence type="ECO:0000256" key="2">
    <source>
        <dbReference type="ARBA" id="ARBA00001964"/>
    </source>
</evidence>
<comment type="cofactor">
    <cofactor evidence="2">
        <name>thiamine diphosphate</name>
        <dbReference type="ChEBI" id="CHEBI:58937"/>
    </cofactor>
</comment>
<dbReference type="AlphaFoldDB" id="A0A5Q6RJR6"/>
<evidence type="ECO:0000259" key="9">
    <source>
        <dbReference type="Pfam" id="PF02776"/>
    </source>
</evidence>
<dbReference type="GO" id="GO:0003984">
    <property type="term" value="F:acetolactate synthase activity"/>
    <property type="evidence" value="ECO:0007669"/>
    <property type="project" value="TreeGrafter"/>
</dbReference>
<sequence length="538" mass="56060">MTTYDAALAGQLHEHEVEVVYGLIGDANLFFVDHWVNKVGGRYIGAAHEANAVMMAAGHARATGAVGVATVTHGPGLTNVVTALVECAKSSIPVLVIAGRTSDQRRHAPQKLVQRPLVEATGAGFEVARAADTLDADLAHAFWRARAERRPIVLEVPIDLMGQEVPEQTGRGARPMALTRSAPAPGAIDTALGIVMSSRRPIVLAGQGALHAREPLVRLAAMLGAPLACTAQAKDLFAGEPAHLGIFGTLSTAAAQDVIADSDCILAFGASITPETSDKGGLLEGRTLIQCDDDAAAIGRYVLPDAAIVGDAAATAEELVRWLEEAEATPSAFAARAAARLAEPARRVAAPGRAGTVDLQEVFRHLDEILPNERTVVVDVGRFALHALRVMTAPDARSWMWAGAGFASIGLATGMAIGAAASRPDRPTVLLVGDGGFALGGLNEFTTAVSHGLDLVCVVANDGSYGAEHVQFTGRGLDPALSLLTWPDFAAVASALGGDGVTIRTSEELSTIGDVIARRTRPLLIDVRLDPDRVTSFE</sequence>
<dbReference type="InterPro" id="IPR029061">
    <property type="entry name" value="THDP-binding"/>
</dbReference>
<dbReference type="Gene3D" id="3.40.50.1220">
    <property type="entry name" value="TPP-binding domain"/>
    <property type="match status" value="1"/>
</dbReference>
<dbReference type="OrthoDB" id="3203527at2"/>
<gene>
    <name evidence="10" type="ORF">FE697_020560</name>
</gene>
<dbReference type="GO" id="GO:0050660">
    <property type="term" value="F:flavin adenine dinucleotide binding"/>
    <property type="evidence" value="ECO:0007669"/>
    <property type="project" value="TreeGrafter"/>
</dbReference>
<comment type="cofactor">
    <cofactor evidence="1">
        <name>Mg(2+)</name>
        <dbReference type="ChEBI" id="CHEBI:18420"/>
    </cofactor>
</comment>
<feature type="domain" description="Thiamine pyrophosphate enzyme central" evidence="7">
    <location>
        <begin position="188"/>
        <end position="319"/>
    </location>
</feature>
<comment type="similarity">
    <text evidence="3 6">Belongs to the TPP enzyme family.</text>
</comment>
<dbReference type="GO" id="GO:0000287">
    <property type="term" value="F:magnesium ion binding"/>
    <property type="evidence" value="ECO:0007669"/>
    <property type="project" value="InterPro"/>
</dbReference>